<reference evidence="4" key="1">
    <citation type="submission" date="2022-08" db="EMBL/GenBank/DDBJ databases">
        <authorList>
            <person name="Somphong A."/>
            <person name="Phongsopitanun W."/>
        </authorList>
    </citation>
    <scope>NUCLEOTIDE SEQUENCE</scope>
    <source>
        <strain evidence="4">LP05-1</strain>
    </source>
</reference>
<evidence type="ECO:0000313" key="5">
    <source>
        <dbReference type="Proteomes" id="UP001431313"/>
    </source>
</evidence>
<accession>A0ABT2CAM1</accession>
<dbReference type="EMBL" id="JANUGQ010000001">
    <property type="protein sequence ID" value="MCS0634450.1"/>
    <property type="molecule type" value="Genomic_DNA"/>
</dbReference>
<feature type="region of interest" description="Disordered" evidence="1">
    <location>
        <begin position="31"/>
        <end position="75"/>
    </location>
</feature>
<dbReference type="RefSeq" id="WP_258784958.1">
    <property type="nucleotide sequence ID" value="NZ_JANUGQ010000001.1"/>
</dbReference>
<evidence type="ECO:0000256" key="2">
    <source>
        <dbReference type="SAM" id="SignalP"/>
    </source>
</evidence>
<dbReference type="Pfam" id="PF03413">
    <property type="entry name" value="PepSY"/>
    <property type="match status" value="1"/>
</dbReference>
<proteinExistence type="predicted"/>
<keyword evidence="2" id="KW-0732">Signal</keyword>
<evidence type="ECO:0000313" key="4">
    <source>
        <dbReference type="EMBL" id="MCS0634450.1"/>
    </source>
</evidence>
<evidence type="ECO:0000256" key="1">
    <source>
        <dbReference type="SAM" id="MobiDB-lite"/>
    </source>
</evidence>
<feature type="domain" description="PepSY" evidence="3">
    <location>
        <begin position="180"/>
        <end position="238"/>
    </location>
</feature>
<dbReference type="InterPro" id="IPR025711">
    <property type="entry name" value="PepSY"/>
</dbReference>
<keyword evidence="5" id="KW-1185">Reference proteome</keyword>
<protein>
    <submittedName>
        <fullName evidence="4">PepSY domain-containing protein</fullName>
    </submittedName>
</protein>
<name>A0ABT2CAM1_9ACTN</name>
<dbReference type="PROSITE" id="PS51257">
    <property type="entry name" value="PROKAR_LIPOPROTEIN"/>
    <property type="match status" value="1"/>
</dbReference>
<comment type="caution">
    <text evidence="4">The sequence shown here is derived from an EMBL/GenBank/DDBJ whole genome shotgun (WGS) entry which is preliminary data.</text>
</comment>
<dbReference type="Proteomes" id="UP001431313">
    <property type="component" value="Unassembled WGS sequence"/>
</dbReference>
<evidence type="ECO:0000259" key="3">
    <source>
        <dbReference type="Pfam" id="PF03413"/>
    </source>
</evidence>
<feature type="compositionally biased region" description="Low complexity" evidence="1">
    <location>
        <begin position="39"/>
        <end position="66"/>
    </location>
</feature>
<feature type="chain" id="PRO_5045327051" evidence="2">
    <location>
        <begin position="26"/>
        <end position="243"/>
    </location>
</feature>
<gene>
    <name evidence="4" type="ORF">NX801_01965</name>
</gene>
<organism evidence="4 5">
    <name type="scientific">Streptomyces pyxinae</name>
    <dbReference type="NCBI Taxonomy" id="2970734"/>
    <lineage>
        <taxon>Bacteria</taxon>
        <taxon>Bacillati</taxon>
        <taxon>Actinomycetota</taxon>
        <taxon>Actinomycetes</taxon>
        <taxon>Kitasatosporales</taxon>
        <taxon>Streptomycetaceae</taxon>
        <taxon>Streptomyces</taxon>
    </lineage>
</organism>
<dbReference type="Gene3D" id="3.10.450.40">
    <property type="match status" value="2"/>
</dbReference>
<feature type="signal peptide" evidence="2">
    <location>
        <begin position="1"/>
        <end position="25"/>
    </location>
</feature>
<sequence>MTSRSLRLRAVTAVCAALGSTLLLSACGTDGGDSDQVRAAAPTPSMSSHHSPSEGASASPGTSSASPGGGMTEDQADRKALVPAAKVTWDKAAATAVGEVPQGKLTDIELTRYEGGASASPAPSPGTPEWAAKVAAPDGTLHRVRVNAVDGKVIESRAESDQDADDKKQVTDWLGKAKWTPQQAAKAATDRKQGTVTAIELDDKDDRTVVWKVDVVTTNDWNKTSYDVNASDGAIVREHVDTD</sequence>